<name>A0A9X9M6M8_GULGU</name>
<evidence type="ECO:0000256" key="1">
    <source>
        <dbReference type="SAM" id="MobiDB-lite"/>
    </source>
</evidence>
<dbReference type="AlphaFoldDB" id="A0A9X9M6M8"/>
<proteinExistence type="predicted"/>
<dbReference type="EMBL" id="CYRY02043571">
    <property type="protein sequence ID" value="VCX38054.1"/>
    <property type="molecule type" value="Genomic_DNA"/>
</dbReference>
<organism evidence="2 3">
    <name type="scientific">Gulo gulo</name>
    <name type="common">Wolverine</name>
    <name type="synonym">Gluton</name>
    <dbReference type="NCBI Taxonomy" id="48420"/>
    <lineage>
        <taxon>Eukaryota</taxon>
        <taxon>Metazoa</taxon>
        <taxon>Chordata</taxon>
        <taxon>Craniata</taxon>
        <taxon>Vertebrata</taxon>
        <taxon>Euteleostomi</taxon>
        <taxon>Mammalia</taxon>
        <taxon>Eutheria</taxon>
        <taxon>Laurasiatheria</taxon>
        <taxon>Carnivora</taxon>
        <taxon>Caniformia</taxon>
        <taxon>Musteloidea</taxon>
        <taxon>Mustelidae</taxon>
        <taxon>Guloninae</taxon>
        <taxon>Gulo</taxon>
    </lineage>
</organism>
<accession>A0A9X9M6M8</accession>
<gene>
    <name evidence="2" type="ORF">BN2614_LOCUS1</name>
</gene>
<protein>
    <submittedName>
        <fullName evidence="2">Uncharacterized protein</fullName>
    </submittedName>
</protein>
<keyword evidence="3" id="KW-1185">Reference proteome</keyword>
<reference evidence="2 3" key="1">
    <citation type="submission" date="2018-10" db="EMBL/GenBank/DDBJ databases">
        <authorList>
            <person name="Ekblom R."/>
            <person name="Jareborg N."/>
        </authorList>
    </citation>
    <scope>NUCLEOTIDE SEQUENCE [LARGE SCALE GENOMIC DNA]</scope>
    <source>
        <tissue evidence="2">Muscle</tissue>
    </source>
</reference>
<comment type="caution">
    <text evidence="2">The sequence shown here is derived from an EMBL/GenBank/DDBJ whole genome shotgun (WGS) entry which is preliminary data.</text>
</comment>
<feature type="region of interest" description="Disordered" evidence="1">
    <location>
        <begin position="1"/>
        <end position="49"/>
    </location>
</feature>
<evidence type="ECO:0000313" key="3">
    <source>
        <dbReference type="Proteomes" id="UP000269945"/>
    </source>
</evidence>
<evidence type="ECO:0000313" key="2">
    <source>
        <dbReference type="EMBL" id="VCX38054.1"/>
    </source>
</evidence>
<sequence>MRCNHRAPFRNYGHNLGVKTPVPAGTPQPDPRQDTAVSSCGPHRNQGNAESWKIHYRGQTHCSQPKAREKFHLTLLQTRLQVMGFHRDRDQMHASPALLRTSPDMVLGPQTAQTMCLQKVIQMGQQDTLRIPVNPPPRK</sequence>
<dbReference type="Proteomes" id="UP000269945">
    <property type="component" value="Unassembled WGS sequence"/>
</dbReference>